<dbReference type="GO" id="GO:0046872">
    <property type="term" value="F:metal ion binding"/>
    <property type="evidence" value="ECO:0007669"/>
    <property type="project" value="UniProtKB-KW"/>
</dbReference>
<keyword evidence="5" id="KW-0653">Protein transport</keyword>
<dbReference type="Pfam" id="PF04815">
    <property type="entry name" value="Sec23_helical"/>
    <property type="match status" value="1"/>
</dbReference>
<dbReference type="Gene3D" id="3.40.50.410">
    <property type="entry name" value="von Willebrand factor, type A domain"/>
    <property type="match status" value="1"/>
</dbReference>
<protein>
    <recommendedName>
        <fullName evidence="2 5">Protein transport protein SEC23</fullName>
    </recommendedName>
</protein>
<dbReference type="Pfam" id="PF08033">
    <property type="entry name" value="Sec23_BS"/>
    <property type="match status" value="1"/>
</dbReference>
<comment type="function">
    <text evidence="4 5">Component of the coat protein complex II (COPII) which promotes the formation of transport vesicles from the endoplasmic reticulum (ER). The coat has two main functions, the physical deformation of the endoplasmic reticulum membrane into vesicles and the selection of cargo molecules.</text>
</comment>
<gene>
    <name evidence="10" type="ORF">FOA43_001329</name>
</gene>
<evidence type="ECO:0000259" key="6">
    <source>
        <dbReference type="Pfam" id="PF00626"/>
    </source>
</evidence>
<keyword evidence="5" id="KW-0813">Transport</keyword>
<dbReference type="SUPFAM" id="SSF81995">
    <property type="entry name" value="beta-sandwich domain of Sec23/24"/>
    <property type="match status" value="1"/>
</dbReference>
<dbReference type="GO" id="GO:0070971">
    <property type="term" value="C:endoplasmic reticulum exit site"/>
    <property type="evidence" value="ECO:0007669"/>
    <property type="project" value="TreeGrafter"/>
</dbReference>
<keyword evidence="5" id="KW-0472">Membrane</keyword>
<dbReference type="InterPro" id="IPR036175">
    <property type="entry name" value="Sec23/24_helical_dom_sf"/>
</dbReference>
<proteinExistence type="inferred from homology"/>
<evidence type="ECO:0000313" key="11">
    <source>
        <dbReference type="Proteomes" id="UP000662931"/>
    </source>
</evidence>
<keyword evidence="5" id="KW-0862">Zinc</keyword>
<evidence type="ECO:0000256" key="1">
    <source>
        <dbReference type="ARBA" id="ARBA00009210"/>
    </source>
</evidence>
<dbReference type="KEGG" id="bnn:FOA43_001329"/>
<keyword evidence="5" id="KW-0963">Cytoplasm</keyword>
<dbReference type="InterPro" id="IPR006900">
    <property type="entry name" value="Sec23/24_helical_dom"/>
</dbReference>
<dbReference type="Gene3D" id="2.60.40.1670">
    <property type="entry name" value="beta-sandwich domain of Sec23/24"/>
    <property type="match status" value="1"/>
</dbReference>
<evidence type="ECO:0000256" key="3">
    <source>
        <dbReference type="ARBA" id="ARBA00023034"/>
    </source>
</evidence>
<dbReference type="GeneID" id="62194730"/>
<accession>A0A875S1N7</accession>
<dbReference type="Proteomes" id="UP000662931">
    <property type="component" value="Chromosome 1"/>
</dbReference>
<dbReference type="SUPFAM" id="SSF81811">
    <property type="entry name" value="Helical domain of Sec23/24"/>
    <property type="match status" value="1"/>
</dbReference>
<dbReference type="Pfam" id="PF04811">
    <property type="entry name" value="Sec23_trunk"/>
    <property type="match status" value="1"/>
</dbReference>
<comment type="similarity">
    <text evidence="1 5">Belongs to the SEC23/SEC24 family. SEC23 subfamily.</text>
</comment>
<feature type="domain" description="Sec23/Sec24 helical" evidence="8">
    <location>
        <begin position="401"/>
        <end position="502"/>
    </location>
</feature>
<evidence type="ECO:0000313" key="10">
    <source>
        <dbReference type="EMBL" id="QPG74012.1"/>
    </source>
</evidence>
<evidence type="ECO:0000256" key="2">
    <source>
        <dbReference type="ARBA" id="ARBA00021212"/>
    </source>
</evidence>
<dbReference type="EMBL" id="CP064812">
    <property type="protein sequence ID" value="QPG74012.1"/>
    <property type="molecule type" value="Genomic_DNA"/>
</dbReference>
<evidence type="ECO:0000259" key="9">
    <source>
        <dbReference type="Pfam" id="PF08033"/>
    </source>
</evidence>
<dbReference type="Gene3D" id="1.20.120.730">
    <property type="entry name" value="Sec23/Sec24 helical domain"/>
    <property type="match status" value="1"/>
</dbReference>
<keyword evidence="5" id="KW-0931">ER-Golgi transport</keyword>
<keyword evidence="5" id="KW-0479">Metal-binding</keyword>
<comment type="subcellular location">
    <subcellularLocation>
        <location evidence="5">Cytoplasm</location>
    </subcellularLocation>
    <subcellularLocation>
        <location evidence="5">Cytoplasmic vesicle</location>
        <location evidence="5">COPII-coated vesicle membrane</location>
        <topology evidence="5">Peripheral membrane protein</topology>
        <orientation evidence="5">Cytoplasmic side</orientation>
    </subcellularLocation>
    <subcellularLocation>
        <location evidence="5">Endoplasmic reticulum membrane</location>
        <topology evidence="5">Peripheral membrane protein</topology>
        <orientation evidence="5">Cytoplasmic side</orientation>
    </subcellularLocation>
    <subcellularLocation>
        <location evidence="5">Golgi apparatus membrane</location>
        <topology evidence="5">Peripheral membrane protein</topology>
        <orientation evidence="5">Cytoplasmic side</orientation>
    </subcellularLocation>
</comment>
<evidence type="ECO:0000259" key="7">
    <source>
        <dbReference type="Pfam" id="PF04811"/>
    </source>
</evidence>
<dbReference type="FunFam" id="3.40.50.410:FF:000043">
    <property type="entry name" value="Protein transport protein SEC23"/>
    <property type="match status" value="1"/>
</dbReference>
<dbReference type="RefSeq" id="XP_038777577.1">
    <property type="nucleotide sequence ID" value="XM_038921649.1"/>
</dbReference>
<dbReference type="InterPro" id="IPR007123">
    <property type="entry name" value="Gelsolin-like_dom"/>
</dbReference>
<dbReference type="Pfam" id="PF00626">
    <property type="entry name" value="Gelsolin"/>
    <property type="match status" value="1"/>
</dbReference>
<dbReference type="Gene3D" id="2.30.30.380">
    <property type="entry name" value="Zn-finger domain of Sec23/24"/>
    <property type="match status" value="1"/>
</dbReference>
<dbReference type="InterPro" id="IPR029006">
    <property type="entry name" value="ADF-H/Gelsolin-like_dom_sf"/>
</dbReference>
<evidence type="ECO:0000256" key="4">
    <source>
        <dbReference type="ARBA" id="ARBA00025471"/>
    </source>
</evidence>
<dbReference type="GO" id="GO:0030127">
    <property type="term" value="C:COPII vesicle coat"/>
    <property type="evidence" value="ECO:0007669"/>
    <property type="project" value="InterPro"/>
</dbReference>
<dbReference type="InterPro" id="IPR006896">
    <property type="entry name" value="Sec23/24_trunk_dom"/>
</dbReference>
<dbReference type="GO" id="GO:0000139">
    <property type="term" value="C:Golgi membrane"/>
    <property type="evidence" value="ECO:0007669"/>
    <property type="project" value="UniProtKB-SubCell"/>
</dbReference>
<dbReference type="GO" id="GO:0006886">
    <property type="term" value="P:intracellular protein transport"/>
    <property type="evidence" value="ECO:0007669"/>
    <property type="project" value="InterPro"/>
</dbReference>
<dbReference type="PANTHER" id="PTHR11141">
    <property type="entry name" value="PROTEIN TRANSPORT PROTEIN SEC23"/>
    <property type="match status" value="1"/>
</dbReference>
<keyword evidence="11" id="KW-1185">Reference proteome</keyword>
<keyword evidence="3 5" id="KW-0333">Golgi apparatus</keyword>
<dbReference type="OrthoDB" id="10256289at2759"/>
<evidence type="ECO:0000259" key="8">
    <source>
        <dbReference type="Pfam" id="PF04815"/>
    </source>
</evidence>
<keyword evidence="5" id="KW-0256">Endoplasmic reticulum</keyword>
<evidence type="ECO:0000256" key="5">
    <source>
        <dbReference type="RuleBase" id="RU365030"/>
    </source>
</evidence>
<sequence>MTRNQLPPTEQKGQIPFAASPDAQDIEYVIQPPETQKNPIFVFVVDTCFDEEAEFQSLKETLLVSLNMLPPDALVSFIVYGKHVNVYEIGRQDVQSFHSFSGSKEYTQQEVVKNLGANAANRFVQPHAICEFNLNSLIETLEKNSFTTPKYNRRTLATGCAINIAVRLLSHTYPRTGARIMLFSAGPCTEGPGRIVGTPLKEPIRSHHDVENDSKTEKLYKESSEFYTRLAKLAAQNGHTIDVFIGAYDQIGLSEMEALVDKTGGVVVQSDSFTSAIFKRSLQKFLTPEETTGMLNFGLNATLQVKTTRNILVRDAIGHMSPLNVKGEGRPTDSWKLGAIWAHSTYGIFLQLTDESRPIDMSAIQFITTYQHPDGSRRIHVTTAQRPTAPVGSEDLINNFDQEAAAVIIARETVRKCVANIKDESSDGVKMIDRILIDLCKHFATYRTNDPASFALPPTLNLFPQFMYHLRRSPFIQMFNSSPDETSYYRHCFLAEDCTNSLIMIQPTLTSYELDKDPEPVVLDSTSLKPERTLLLDTFFHLLIYHGSVVAEWKRLGYQDQPDYAYFNKFLEQPRLEAADILVDRFPLPRFIDTEEGGSQARFLISRLSPTTSYRNVDSMMNMATSIAGGADGEGGAVIMTDDVSLLTFMEYVKKVVANA</sequence>
<feature type="domain" description="Gelsolin-like" evidence="6">
    <location>
        <begin position="517"/>
        <end position="604"/>
    </location>
</feature>
<dbReference type="FunFam" id="3.40.20.10:FF:000041">
    <property type="entry name" value="Protein transport protein SEC23"/>
    <property type="match status" value="1"/>
</dbReference>
<dbReference type="AlphaFoldDB" id="A0A875S1N7"/>
<dbReference type="GO" id="GO:0090110">
    <property type="term" value="P:COPII-coated vesicle cargo loading"/>
    <property type="evidence" value="ECO:0007669"/>
    <property type="project" value="TreeGrafter"/>
</dbReference>
<dbReference type="InterPro" id="IPR036180">
    <property type="entry name" value="Gelsolin-like_dom_sf"/>
</dbReference>
<name>A0A875S1N7_EENNA</name>
<dbReference type="InterPro" id="IPR037364">
    <property type="entry name" value="Sec23"/>
</dbReference>
<dbReference type="GO" id="GO:0005096">
    <property type="term" value="F:GTPase activator activity"/>
    <property type="evidence" value="ECO:0007669"/>
    <property type="project" value="TreeGrafter"/>
</dbReference>
<dbReference type="InterPro" id="IPR012990">
    <property type="entry name" value="Beta-sandwich_Sec23_24"/>
</dbReference>
<dbReference type="SUPFAM" id="SSF53300">
    <property type="entry name" value="vWA-like"/>
    <property type="match status" value="1"/>
</dbReference>
<dbReference type="PANTHER" id="PTHR11141:SF0">
    <property type="entry name" value="PROTEIN TRANSPORT PROTEIN SEC23"/>
    <property type="match status" value="1"/>
</dbReference>
<reference evidence="10" key="1">
    <citation type="submission" date="2020-10" db="EMBL/GenBank/DDBJ databases">
        <authorList>
            <person name="Roach M.J.R."/>
        </authorList>
    </citation>
    <scope>NUCLEOTIDE SEQUENCE</scope>
    <source>
        <strain evidence="10">CBS 1945</strain>
    </source>
</reference>
<keyword evidence="5" id="KW-0968">Cytoplasmic vesicle</keyword>
<dbReference type="InterPro" id="IPR036465">
    <property type="entry name" value="vWFA_dom_sf"/>
</dbReference>
<dbReference type="GO" id="GO:0005789">
    <property type="term" value="C:endoplasmic reticulum membrane"/>
    <property type="evidence" value="ECO:0007669"/>
    <property type="project" value="UniProtKB-SubCell"/>
</dbReference>
<feature type="domain" description="Sec23/Sec24 beta-sandwich" evidence="9">
    <location>
        <begin position="298"/>
        <end position="388"/>
    </location>
</feature>
<feature type="domain" description="Sec23/Sec24 trunk" evidence="7">
    <location>
        <begin position="37"/>
        <end position="284"/>
    </location>
</feature>
<organism evidence="10 11">
    <name type="scientific">Eeniella nana</name>
    <name type="common">Yeast</name>
    <name type="synonym">Brettanomyces nanus</name>
    <dbReference type="NCBI Taxonomy" id="13502"/>
    <lineage>
        <taxon>Eukaryota</taxon>
        <taxon>Fungi</taxon>
        <taxon>Dikarya</taxon>
        <taxon>Ascomycota</taxon>
        <taxon>Saccharomycotina</taxon>
        <taxon>Pichiomycetes</taxon>
        <taxon>Pichiales</taxon>
        <taxon>Pichiaceae</taxon>
        <taxon>Brettanomyces</taxon>
    </lineage>
</organism>
<dbReference type="Gene3D" id="3.40.20.10">
    <property type="entry name" value="Severin"/>
    <property type="match status" value="1"/>
</dbReference>
<dbReference type="SUPFAM" id="SSF82754">
    <property type="entry name" value="C-terminal, gelsolin-like domain of Sec23/24"/>
    <property type="match status" value="1"/>
</dbReference>